<organism evidence="2 3">
    <name type="scientific">Stylosanthes scabra</name>
    <dbReference type="NCBI Taxonomy" id="79078"/>
    <lineage>
        <taxon>Eukaryota</taxon>
        <taxon>Viridiplantae</taxon>
        <taxon>Streptophyta</taxon>
        <taxon>Embryophyta</taxon>
        <taxon>Tracheophyta</taxon>
        <taxon>Spermatophyta</taxon>
        <taxon>Magnoliopsida</taxon>
        <taxon>eudicotyledons</taxon>
        <taxon>Gunneridae</taxon>
        <taxon>Pentapetalae</taxon>
        <taxon>rosids</taxon>
        <taxon>fabids</taxon>
        <taxon>Fabales</taxon>
        <taxon>Fabaceae</taxon>
        <taxon>Papilionoideae</taxon>
        <taxon>50 kb inversion clade</taxon>
        <taxon>dalbergioids sensu lato</taxon>
        <taxon>Dalbergieae</taxon>
        <taxon>Pterocarpus clade</taxon>
        <taxon>Stylosanthes</taxon>
    </lineage>
</organism>
<keyword evidence="3" id="KW-1185">Reference proteome</keyword>
<proteinExistence type="predicted"/>
<protein>
    <submittedName>
        <fullName evidence="2">Uncharacterized protein</fullName>
    </submittedName>
</protein>
<feature type="region of interest" description="Disordered" evidence="1">
    <location>
        <begin position="111"/>
        <end position="181"/>
    </location>
</feature>
<feature type="compositionally biased region" description="Basic residues" evidence="1">
    <location>
        <begin position="132"/>
        <end position="144"/>
    </location>
</feature>
<gene>
    <name evidence="2" type="ORF">PIB30_094911</name>
</gene>
<dbReference type="EMBL" id="JASCZI010032339">
    <property type="protein sequence ID" value="MED6128152.1"/>
    <property type="molecule type" value="Genomic_DNA"/>
</dbReference>
<accession>A0ABU6RVI8</accession>
<reference evidence="2 3" key="1">
    <citation type="journal article" date="2023" name="Plants (Basel)">
        <title>Bridging the Gap: Combining Genomics and Transcriptomics Approaches to Understand Stylosanthes scabra, an Orphan Legume from the Brazilian Caatinga.</title>
        <authorList>
            <person name="Ferreira-Neto J.R.C."/>
            <person name="da Silva M.D."/>
            <person name="Binneck E."/>
            <person name="de Melo N.F."/>
            <person name="da Silva R.H."/>
            <person name="de Melo A.L.T.M."/>
            <person name="Pandolfi V."/>
            <person name="Bustamante F.O."/>
            <person name="Brasileiro-Vidal A.C."/>
            <person name="Benko-Iseppon A.M."/>
        </authorList>
    </citation>
    <scope>NUCLEOTIDE SEQUENCE [LARGE SCALE GENOMIC DNA]</scope>
    <source>
        <tissue evidence="2">Leaves</tissue>
    </source>
</reference>
<feature type="compositionally biased region" description="Basic and acidic residues" evidence="1">
    <location>
        <begin position="161"/>
        <end position="180"/>
    </location>
</feature>
<evidence type="ECO:0000313" key="2">
    <source>
        <dbReference type="EMBL" id="MED6128152.1"/>
    </source>
</evidence>
<name>A0ABU6RVI8_9FABA</name>
<evidence type="ECO:0000256" key="1">
    <source>
        <dbReference type="SAM" id="MobiDB-lite"/>
    </source>
</evidence>
<sequence>MEISEPDGGRSNKCTLEPVAQLSLDRNLEELVKDGGRFCSVLLGRSRGGRRPERDRVCERRRPCEGLGRCGDGRRAKWWLRRLEEKIGDGGSTSSCRSGLEVWVDRSAATKFPAPLSTTGDGDGSKTEVRRRPPGRHRDRHRRSSVRERRMASKNVTGTTQKEKGMAKREAKRPDKRSDSRCMPLKFRKIYDRLSDEKKALIDEMGLGAFQHLPNFYINHKILIQKAIQGAIDTTIHKSSAALRSPYVQVNTDELKKLP</sequence>
<dbReference type="Proteomes" id="UP001341840">
    <property type="component" value="Unassembled WGS sequence"/>
</dbReference>
<comment type="caution">
    <text evidence="2">The sequence shown here is derived from an EMBL/GenBank/DDBJ whole genome shotgun (WGS) entry which is preliminary data.</text>
</comment>
<evidence type="ECO:0000313" key="3">
    <source>
        <dbReference type="Proteomes" id="UP001341840"/>
    </source>
</evidence>